<comment type="caution">
    <text evidence="3">The sequence shown here is derived from an EMBL/GenBank/DDBJ whole genome shotgun (WGS) entry which is preliminary data.</text>
</comment>
<evidence type="ECO:0000313" key="3">
    <source>
        <dbReference type="EMBL" id="OLQ08940.1"/>
    </source>
</evidence>
<feature type="compositionally biased region" description="Polar residues" evidence="1">
    <location>
        <begin position="100"/>
        <end position="135"/>
    </location>
</feature>
<dbReference type="PROSITE" id="PS50994">
    <property type="entry name" value="INTEGRASE"/>
    <property type="match status" value="1"/>
</dbReference>
<dbReference type="Gene3D" id="3.30.420.10">
    <property type="entry name" value="Ribonuclease H-like superfamily/Ribonuclease H"/>
    <property type="match status" value="1"/>
</dbReference>
<evidence type="ECO:0000259" key="2">
    <source>
        <dbReference type="PROSITE" id="PS50994"/>
    </source>
</evidence>
<feature type="compositionally biased region" description="Acidic residues" evidence="1">
    <location>
        <begin position="1470"/>
        <end position="1479"/>
    </location>
</feature>
<feature type="compositionally biased region" description="Basic and acidic residues" evidence="1">
    <location>
        <begin position="939"/>
        <end position="955"/>
    </location>
</feature>
<feature type="region of interest" description="Disordered" evidence="1">
    <location>
        <begin position="73"/>
        <end position="137"/>
    </location>
</feature>
<dbReference type="GO" id="GO:0015074">
    <property type="term" value="P:DNA integration"/>
    <property type="evidence" value="ECO:0007669"/>
    <property type="project" value="InterPro"/>
</dbReference>
<dbReference type="GO" id="GO:0003676">
    <property type="term" value="F:nucleic acid binding"/>
    <property type="evidence" value="ECO:0007669"/>
    <property type="project" value="InterPro"/>
</dbReference>
<keyword evidence="4" id="KW-1185">Reference proteome</keyword>
<evidence type="ECO:0000313" key="4">
    <source>
        <dbReference type="Proteomes" id="UP000186817"/>
    </source>
</evidence>
<feature type="region of interest" description="Disordered" evidence="1">
    <location>
        <begin position="316"/>
        <end position="335"/>
    </location>
</feature>
<name>A0A1Q9END9_SYMMI</name>
<sequence length="2146" mass="239109">MAPQEAEAEYGSAVRENASAGQEQSYAQDQSDSRVWGDSSWNGGDRWAWWGWHRPYGYRHHWSWGTRTEWDVDGGNFSSSTPSEGDEDRDSGRSDHQRRGSWNSSGLWTEDSTTKGPNSSGGWNSGQETSMSKGSFSEKMAVPSFDAQSTGEELGVSARSYLRQVDAWCKVTRTPKDQQALLLYQHLSGRAWVESEELNVDDLAGSSGLAVFRTWIQERYQEIEVSKIAESLTAFFKRLRRQAGQTIREFNSAFDRSHSRLIEIDCRLPEVAKAWAYLNALSLSSSEELALLASVGNEYNVAKLQRAAVLHEKSIRPPWQPRKGPPQDTGKGGKGVKATFMAGIDEGDEDDEVIPMEDEQVLAEEEAVALHEAYVAQETAKAKYREIARARGVEPSALRDSRKGPNDAHIKGDIEARLANAKARSYCAGCGRRGHWHKDSVCPLNNKSENHHSGARGNAAKGADQQVHVTTSSCEAGSGVVQVAYEVGDAGGNRLYAITDTACSKSVMGQGWLDLYLKLARDAGIEIQFVNTSDDFRFGASKLFRATYTASILIELCGKQFAVRAAVVDGEVPLLLSRKVLSALGMVYDVAENSAKFKHLGVGDTTLAVTDSGHPAIVVNPRPGQNPRFPSPQEWADDEVKLLSFAKKQYAPHDAFMTSSSDQCAEQSNLGRTRDQKLPSRGPLANMVPKLFYPKKINPTIQNLLWPLLAFPSPNLQRYFLMSMASSSGDPPKNIWQMNKVQLLAEATRLGITTHPSWSTGEVRQLISDKRKESTETGALPKGLASMTKDQLTEECAKLAIVPPAGATKGHMQLLIRDTVTTGKGNSVVMFGRHSGKLFQEVPKSYLEWCVMEVTAKGRDGCSQDLVNLASYAETVLTKKAIKGYNPEDNPAVPIPPDDASVSSAWESEWSALSAAAKSMNEAVEAKQRPFLPKAAPKRPQEITESHRMQQEPPPEAKAEIEELMGRLAALKVDSPALHVLPGARGEDVTSGETFYECQEAVSIDHEPHEVILSDGSKASGYLVETKHKMAKFDPKTKHAVERWSGLKGMCSEAVVFLLVEAKGHKHGRENMRASSLLTLGLAAATSYVSEAGFHAVEPISWDDFANKVMFKYFVLANHHVILILYLKKMVSQETRFAGADESVIKVVSIDVFTVFDSERVRHEFLSVIDHATTFHLVCELEGHSGEDFCRQFTQLWGNVFGAPGTISADLESGLQVGVSKYAEFHGCRLRSSAGQAHWQQGVIERHGYWYQEILQRVIDEKSITKDDMYMAVQAVNTAKNELRRRHGFSPSQAVFGKDPKSLEELDSGVDEERFIEIMSGDQRRQREVGIRVSARMAFFRTQIDSKFRRGMIQRARVKRGGYAVGELVCFYRIEKIATKRGQWRGPGTIIGCEGGNWWVSFGGRCHLVAEEHLRPATSEELGELFSTRVARDDLERLLELDPDDPETFDPPDCEMQGLDDPAQELPPVPDDDLEDMDYEPSLPGEGIFDDVPGEPDDGPRGAKRDGDAVPPVVPRRVRQKTPGRPEHSVNMLKRCQTERALEKQLEKEIPWKLVPLEEHAAFRAAEQKQIQEHYDHGALEPLSVEASNEIKERVHSSRILSSRFAYRDKHWSRRKIDANVPWKHKARLVVSGHKDPDIPHLETDAPTIGRLTILTLFQIVASRRKKLDWMASAGDITAAFLNGDPLERELYLRQPKGGVQDLLPDQIFRVKKGIFGLPDSPRKWWRKLRRDMMNIKIEFEGQSLQFVQCALDPCLFQLCDPESGKPLAYVGVHVDDLLVAGPRGLVGCIKEALSCAFPVDGWEDDTFEYIGSHVRVGDEGVFIGQESYASSRLFEVEVARGQDELEEATEAQRIDNQSLVGALSWLSAQTRPDLQCSVSLAQQLQKTPTVEDIKFSNRIAKRAWEHRDKGVWLRPLDLSSLEYLVYHDSAWANALLEGEEHFILSPEDHKSGTMTEGPFDRKARKAKKENSKVASQLGILIALTDSQGFRSGGGQASIIDWKSSANPRVCRSTFAAETTACSEAIEMGQYVRSFVETVLHGDLKRVEALAGSKLRCLTDCKSLFDHLHREGVPRVPSDKRLAIDLAALRQSFNLEKVRDRIPLYWLPTEYQLADILTKPKCPDSWWNTICSYVRLPFVQRVCETS</sequence>
<proteinExistence type="predicted"/>
<feature type="region of interest" description="Disordered" evidence="1">
    <location>
        <begin position="933"/>
        <end position="955"/>
    </location>
</feature>
<dbReference type="SUPFAM" id="SSF53098">
    <property type="entry name" value="Ribonuclease H-like"/>
    <property type="match status" value="1"/>
</dbReference>
<dbReference type="Proteomes" id="UP000186817">
    <property type="component" value="Unassembled WGS sequence"/>
</dbReference>
<dbReference type="OMA" id="KHAVERW"/>
<protein>
    <submittedName>
        <fullName evidence="3">Copia protein</fullName>
    </submittedName>
</protein>
<organism evidence="3 4">
    <name type="scientific">Symbiodinium microadriaticum</name>
    <name type="common">Dinoflagellate</name>
    <name type="synonym">Zooxanthella microadriatica</name>
    <dbReference type="NCBI Taxonomy" id="2951"/>
    <lineage>
        <taxon>Eukaryota</taxon>
        <taxon>Sar</taxon>
        <taxon>Alveolata</taxon>
        <taxon>Dinophyceae</taxon>
        <taxon>Suessiales</taxon>
        <taxon>Symbiodiniaceae</taxon>
        <taxon>Symbiodinium</taxon>
    </lineage>
</organism>
<feature type="region of interest" description="Disordered" evidence="1">
    <location>
        <begin position="1"/>
        <end position="38"/>
    </location>
</feature>
<feature type="region of interest" description="Disordered" evidence="1">
    <location>
        <begin position="447"/>
        <end position="466"/>
    </location>
</feature>
<dbReference type="InterPro" id="IPR036397">
    <property type="entry name" value="RNaseH_sf"/>
</dbReference>
<feature type="domain" description="Integrase catalytic" evidence="2">
    <location>
        <begin position="1138"/>
        <end position="1299"/>
    </location>
</feature>
<dbReference type="Pfam" id="PF07727">
    <property type="entry name" value="RVT_2"/>
    <property type="match status" value="1"/>
</dbReference>
<feature type="compositionally biased region" description="Acidic residues" evidence="1">
    <location>
        <begin position="1488"/>
        <end position="1497"/>
    </location>
</feature>
<reference evidence="3 4" key="1">
    <citation type="submission" date="2016-02" db="EMBL/GenBank/DDBJ databases">
        <title>Genome analysis of coral dinoflagellate symbionts highlights evolutionary adaptations to a symbiotic lifestyle.</title>
        <authorList>
            <person name="Aranda M."/>
            <person name="Li Y."/>
            <person name="Liew Y.J."/>
            <person name="Baumgarten S."/>
            <person name="Simakov O."/>
            <person name="Wilson M."/>
            <person name="Piel J."/>
            <person name="Ashoor H."/>
            <person name="Bougouffa S."/>
            <person name="Bajic V.B."/>
            <person name="Ryu T."/>
            <person name="Ravasi T."/>
            <person name="Bayer T."/>
            <person name="Micklem G."/>
            <person name="Kim H."/>
            <person name="Bhak J."/>
            <person name="Lajeunesse T.C."/>
            <person name="Voolstra C.R."/>
        </authorList>
    </citation>
    <scope>NUCLEOTIDE SEQUENCE [LARGE SCALE GENOMIC DNA]</scope>
    <source>
        <strain evidence="3 4">CCMP2467</strain>
    </source>
</reference>
<feature type="compositionally biased region" description="Polar residues" evidence="1">
    <location>
        <begin position="19"/>
        <end position="30"/>
    </location>
</feature>
<dbReference type="EMBL" id="LSRX01000107">
    <property type="protein sequence ID" value="OLQ08940.1"/>
    <property type="molecule type" value="Genomic_DNA"/>
</dbReference>
<feature type="compositionally biased region" description="Acidic residues" evidence="1">
    <location>
        <begin position="1441"/>
        <end position="1453"/>
    </location>
</feature>
<dbReference type="InterPro" id="IPR012337">
    <property type="entry name" value="RNaseH-like_sf"/>
</dbReference>
<evidence type="ECO:0000256" key="1">
    <source>
        <dbReference type="SAM" id="MobiDB-lite"/>
    </source>
</evidence>
<feature type="region of interest" description="Disordered" evidence="1">
    <location>
        <begin position="1441"/>
        <end position="1511"/>
    </location>
</feature>
<gene>
    <name evidence="3" type="primary">GIP</name>
    <name evidence="3" type="ORF">AK812_SmicGene7535</name>
</gene>
<feature type="compositionally biased region" description="Basic and acidic residues" evidence="1">
    <location>
        <begin position="1498"/>
        <end position="1508"/>
    </location>
</feature>
<dbReference type="InterPro" id="IPR013103">
    <property type="entry name" value="RVT_2"/>
</dbReference>
<dbReference type="OrthoDB" id="420120at2759"/>
<dbReference type="InterPro" id="IPR001584">
    <property type="entry name" value="Integrase_cat-core"/>
</dbReference>
<accession>A0A1Q9END9</accession>